<dbReference type="InterPro" id="IPR009003">
    <property type="entry name" value="Peptidase_S1_PA"/>
</dbReference>
<dbReference type="SMART" id="SM00020">
    <property type="entry name" value="Tryp_SPc"/>
    <property type="match status" value="1"/>
</dbReference>
<evidence type="ECO:0000256" key="2">
    <source>
        <dbReference type="ARBA" id="ARBA00022801"/>
    </source>
</evidence>
<dbReference type="PROSITE" id="PS50240">
    <property type="entry name" value="TRYPSIN_DOM"/>
    <property type="match status" value="1"/>
</dbReference>
<dbReference type="Gene3D" id="2.40.10.10">
    <property type="entry name" value="Trypsin-like serine proteases"/>
    <property type="match status" value="1"/>
</dbReference>
<evidence type="ECO:0000256" key="6">
    <source>
        <dbReference type="SAM" id="SignalP"/>
    </source>
</evidence>
<dbReference type="InterPro" id="IPR050127">
    <property type="entry name" value="Serine_Proteases_S1"/>
</dbReference>
<feature type="signal peptide" evidence="6">
    <location>
        <begin position="1"/>
        <end position="16"/>
    </location>
</feature>
<evidence type="ECO:0000256" key="3">
    <source>
        <dbReference type="ARBA" id="ARBA00022825"/>
    </source>
</evidence>
<protein>
    <recommendedName>
        <fullName evidence="7">Peptidase S1 domain-containing protein</fullName>
    </recommendedName>
</protein>
<dbReference type="InterPro" id="IPR001254">
    <property type="entry name" value="Trypsin_dom"/>
</dbReference>
<accession>A0ABQ9I9P6</accession>
<dbReference type="EMBL" id="JARBHB010000002">
    <property type="protein sequence ID" value="KAJ8892628.1"/>
    <property type="molecule type" value="Genomic_DNA"/>
</dbReference>
<keyword evidence="4" id="KW-1015">Disulfide bond</keyword>
<dbReference type="Proteomes" id="UP001159363">
    <property type="component" value="Chromosome 2"/>
</dbReference>
<evidence type="ECO:0000313" key="8">
    <source>
        <dbReference type="EMBL" id="KAJ8892628.1"/>
    </source>
</evidence>
<dbReference type="PROSITE" id="PS00135">
    <property type="entry name" value="TRYPSIN_SER"/>
    <property type="match status" value="1"/>
</dbReference>
<dbReference type="InterPro" id="IPR001314">
    <property type="entry name" value="Peptidase_S1A"/>
</dbReference>
<sequence>MKVISVLVIFAAVAQAKSVNNLADLQFVHKYVTPNPRHTAEEWDAIYAAAEADIPENTTGLALGTVPPPEDAGKVFVKPAERIIGGSAVAQGQIPWQALLILGGTGLCGGSLISNQWVLTAAHCVSGVSSFQITVGSTSRTVAQSGTVTQNARQAFIHANYNSNTIANDIGLLRLASSVTFSNTINAIRLPRNSQASTTFAGAAAIVSGFGRVNSANNLVSANLLFINVNIITNAVCASTHGSRIQVTNICSIGVNGRSPCNGDSGGPLVVQEADGLWTLVGAVSFGVEDCLPNFPAAYARTSRYLSWISSNTGIAIRA</sequence>
<dbReference type="CDD" id="cd00190">
    <property type="entry name" value="Tryp_SPc"/>
    <property type="match status" value="1"/>
</dbReference>
<dbReference type="Pfam" id="PF00089">
    <property type="entry name" value="Trypsin"/>
    <property type="match status" value="1"/>
</dbReference>
<keyword evidence="2 5" id="KW-0378">Hydrolase</keyword>
<keyword evidence="6" id="KW-0732">Signal</keyword>
<reference evidence="8 9" key="1">
    <citation type="submission" date="2023-02" db="EMBL/GenBank/DDBJ databases">
        <title>LHISI_Scaffold_Assembly.</title>
        <authorList>
            <person name="Stuart O.P."/>
            <person name="Cleave R."/>
            <person name="Magrath M.J.L."/>
            <person name="Mikheyev A.S."/>
        </authorList>
    </citation>
    <scope>NUCLEOTIDE SEQUENCE [LARGE SCALE GENOMIC DNA]</scope>
    <source>
        <strain evidence="8">Daus_M_001</strain>
        <tissue evidence="8">Leg muscle</tissue>
    </source>
</reference>
<proteinExistence type="predicted"/>
<evidence type="ECO:0000313" key="9">
    <source>
        <dbReference type="Proteomes" id="UP001159363"/>
    </source>
</evidence>
<organism evidence="8 9">
    <name type="scientific">Dryococelus australis</name>
    <dbReference type="NCBI Taxonomy" id="614101"/>
    <lineage>
        <taxon>Eukaryota</taxon>
        <taxon>Metazoa</taxon>
        <taxon>Ecdysozoa</taxon>
        <taxon>Arthropoda</taxon>
        <taxon>Hexapoda</taxon>
        <taxon>Insecta</taxon>
        <taxon>Pterygota</taxon>
        <taxon>Neoptera</taxon>
        <taxon>Polyneoptera</taxon>
        <taxon>Phasmatodea</taxon>
        <taxon>Verophasmatodea</taxon>
        <taxon>Anareolatae</taxon>
        <taxon>Phasmatidae</taxon>
        <taxon>Eurycanthinae</taxon>
        <taxon>Dryococelus</taxon>
    </lineage>
</organism>
<dbReference type="PANTHER" id="PTHR24264">
    <property type="entry name" value="TRYPSIN-RELATED"/>
    <property type="match status" value="1"/>
</dbReference>
<comment type="caution">
    <text evidence="8">The sequence shown here is derived from an EMBL/GenBank/DDBJ whole genome shotgun (WGS) entry which is preliminary data.</text>
</comment>
<keyword evidence="3 5" id="KW-0720">Serine protease</keyword>
<dbReference type="SUPFAM" id="SSF50494">
    <property type="entry name" value="Trypsin-like serine proteases"/>
    <property type="match status" value="1"/>
</dbReference>
<dbReference type="PROSITE" id="PS00134">
    <property type="entry name" value="TRYPSIN_HIS"/>
    <property type="match status" value="1"/>
</dbReference>
<feature type="chain" id="PRO_5047284450" description="Peptidase S1 domain-containing protein" evidence="6">
    <location>
        <begin position="17"/>
        <end position="319"/>
    </location>
</feature>
<evidence type="ECO:0000259" key="7">
    <source>
        <dbReference type="PROSITE" id="PS50240"/>
    </source>
</evidence>
<dbReference type="InterPro" id="IPR043504">
    <property type="entry name" value="Peptidase_S1_PA_chymotrypsin"/>
</dbReference>
<evidence type="ECO:0000256" key="5">
    <source>
        <dbReference type="RuleBase" id="RU363034"/>
    </source>
</evidence>
<dbReference type="PRINTS" id="PR00722">
    <property type="entry name" value="CHYMOTRYPSIN"/>
</dbReference>
<keyword evidence="1 5" id="KW-0645">Protease</keyword>
<evidence type="ECO:0000256" key="1">
    <source>
        <dbReference type="ARBA" id="ARBA00022670"/>
    </source>
</evidence>
<dbReference type="InterPro" id="IPR018114">
    <property type="entry name" value="TRYPSIN_HIS"/>
</dbReference>
<evidence type="ECO:0000256" key="4">
    <source>
        <dbReference type="ARBA" id="ARBA00023157"/>
    </source>
</evidence>
<gene>
    <name evidence="8" type="ORF">PR048_005209</name>
</gene>
<keyword evidence="9" id="KW-1185">Reference proteome</keyword>
<feature type="domain" description="Peptidase S1" evidence="7">
    <location>
        <begin position="83"/>
        <end position="314"/>
    </location>
</feature>
<dbReference type="PANTHER" id="PTHR24264:SF83">
    <property type="entry name" value="COMPLEMENT FACTOR I"/>
    <property type="match status" value="1"/>
</dbReference>
<dbReference type="InterPro" id="IPR033116">
    <property type="entry name" value="TRYPSIN_SER"/>
</dbReference>
<name>A0ABQ9I9P6_9NEOP</name>